<name>W4KKR7_HETIT</name>
<feature type="coiled-coil region" evidence="1">
    <location>
        <begin position="367"/>
        <end position="401"/>
    </location>
</feature>
<dbReference type="GeneID" id="20665688"/>
<feature type="compositionally biased region" description="Polar residues" evidence="2">
    <location>
        <begin position="108"/>
        <end position="118"/>
    </location>
</feature>
<proteinExistence type="predicted"/>
<organism evidence="3 4">
    <name type="scientific">Heterobasidion irregulare (strain TC 32-1)</name>
    <dbReference type="NCBI Taxonomy" id="747525"/>
    <lineage>
        <taxon>Eukaryota</taxon>
        <taxon>Fungi</taxon>
        <taxon>Dikarya</taxon>
        <taxon>Basidiomycota</taxon>
        <taxon>Agaricomycotina</taxon>
        <taxon>Agaricomycetes</taxon>
        <taxon>Russulales</taxon>
        <taxon>Bondarzewiaceae</taxon>
        <taxon>Heterobasidion</taxon>
        <taxon>Heterobasidion annosum species complex</taxon>
    </lineage>
</organism>
<feature type="region of interest" description="Disordered" evidence="2">
    <location>
        <begin position="32"/>
        <end position="147"/>
    </location>
</feature>
<dbReference type="KEGG" id="hir:HETIRDRAFT_100492"/>
<dbReference type="RefSeq" id="XP_009542745.1">
    <property type="nucleotide sequence ID" value="XM_009544450.1"/>
</dbReference>
<feature type="compositionally biased region" description="Basic and acidic residues" evidence="2">
    <location>
        <begin position="32"/>
        <end position="57"/>
    </location>
</feature>
<sequence length="426" mass="47373">MTLLGIPLLRAESPQALLIPIANDQASDLFKKNTGDVDVRRSRDDREHHGREWDAKTPRSGLSNHDYMKSDDRSGSLWSEERKKSSCMAPARDNGSIPYFRSDGRGHNYNQKGFNLTYPSERPITDREDTFEDPPPSGLPSDVPTEQGRLAPRNDTQHVLGGRTFADKIIESFREVAKAVQDSAACAREEEKLRTYSDLSSALAKVSPLATGSIAPTLAAVTINHAKYRERAQSEFKRLGHVWEDILELLVKGVFHVVDSELESTILAFKVKAQASTSHTDACTDRAGVDTSSYSRLGRSILKRKADESRPLSTKPAFVRSESPEFSHAYKRRRLSDVQRGETCDGLRQPVSELPFSVMDLDLLGMVEEMKSRIDSQADALKRLTEENARLRLTLDNQSVNLSSEAGSSLESGILYLSSQASAEIY</sequence>
<dbReference type="AlphaFoldDB" id="W4KKR7"/>
<evidence type="ECO:0000313" key="4">
    <source>
        <dbReference type="Proteomes" id="UP000030671"/>
    </source>
</evidence>
<evidence type="ECO:0000256" key="2">
    <source>
        <dbReference type="SAM" id="MobiDB-lite"/>
    </source>
</evidence>
<reference evidence="3 4" key="1">
    <citation type="journal article" date="2012" name="New Phytol.">
        <title>Insight into trade-off between wood decay and parasitism from the genome of a fungal forest pathogen.</title>
        <authorList>
            <person name="Olson A."/>
            <person name="Aerts A."/>
            <person name="Asiegbu F."/>
            <person name="Belbahri L."/>
            <person name="Bouzid O."/>
            <person name="Broberg A."/>
            <person name="Canback B."/>
            <person name="Coutinho P.M."/>
            <person name="Cullen D."/>
            <person name="Dalman K."/>
            <person name="Deflorio G."/>
            <person name="van Diepen L.T."/>
            <person name="Dunand C."/>
            <person name="Duplessis S."/>
            <person name="Durling M."/>
            <person name="Gonthier P."/>
            <person name="Grimwood J."/>
            <person name="Fossdal C.G."/>
            <person name="Hansson D."/>
            <person name="Henrissat B."/>
            <person name="Hietala A."/>
            <person name="Himmelstrand K."/>
            <person name="Hoffmeister D."/>
            <person name="Hogberg N."/>
            <person name="James T.Y."/>
            <person name="Karlsson M."/>
            <person name="Kohler A."/>
            <person name="Kues U."/>
            <person name="Lee Y.H."/>
            <person name="Lin Y.C."/>
            <person name="Lind M."/>
            <person name="Lindquist E."/>
            <person name="Lombard V."/>
            <person name="Lucas S."/>
            <person name="Lunden K."/>
            <person name="Morin E."/>
            <person name="Murat C."/>
            <person name="Park J."/>
            <person name="Raffaello T."/>
            <person name="Rouze P."/>
            <person name="Salamov A."/>
            <person name="Schmutz J."/>
            <person name="Solheim H."/>
            <person name="Stahlberg J."/>
            <person name="Velez H."/>
            <person name="de Vries R.P."/>
            <person name="Wiebenga A."/>
            <person name="Woodward S."/>
            <person name="Yakovlev I."/>
            <person name="Garbelotto M."/>
            <person name="Martin F."/>
            <person name="Grigoriev I.V."/>
            <person name="Stenlid J."/>
        </authorList>
    </citation>
    <scope>NUCLEOTIDE SEQUENCE [LARGE SCALE GENOMIC DNA]</scope>
    <source>
        <strain evidence="3 4">TC 32-1</strain>
    </source>
</reference>
<dbReference type="Proteomes" id="UP000030671">
    <property type="component" value="Unassembled WGS sequence"/>
</dbReference>
<gene>
    <name evidence="3" type="ORF">HETIRDRAFT_100492</name>
</gene>
<keyword evidence="4" id="KW-1185">Reference proteome</keyword>
<protein>
    <submittedName>
        <fullName evidence="3">Uncharacterized protein</fullName>
    </submittedName>
</protein>
<evidence type="ECO:0000313" key="3">
    <source>
        <dbReference type="EMBL" id="ETW85945.1"/>
    </source>
</evidence>
<dbReference type="HOGENOM" id="CLU_644140_0_0_1"/>
<dbReference type="STRING" id="747525.W4KKR7"/>
<accession>W4KKR7</accession>
<dbReference type="InParanoid" id="W4KKR7"/>
<dbReference type="EMBL" id="KI925455">
    <property type="protein sequence ID" value="ETW85945.1"/>
    <property type="molecule type" value="Genomic_DNA"/>
</dbReference>
<feature type="compositionally biased region" description="Basic and acidic residues" evidence="2">
    <location>
        <begin position="66"/>
        <end position="84"/>
    </location>
</feature>
<keyword evidence="1" id="KW-0175">Coiled coil</keyword>
<dbReference type="OrthoDB" id="2677428at2759"/>
<evidence type="ECO:0000256" key="1">
    <source>
        <dbReference type="SAM" id="Coils"/>
    </source>
</evidence>